<dbReference type="Pfam" id="PF04727">
    <property type="entry name" value="ELMO_CED12"/>
    <property type="match status" value="1"/>
</dbReference>
<evidence type="ECO:0000313" key="3">
    <source>
        <dbReference type="Proteomes" id="UP001479436"/>
    </source>
</evidence>
<dbReference type="PANTHER" id="PTHR12771">
    <property type="entry name" value="ENGULFMENT AND CELL MOTILITY"/>
    <property type="match status" value="1"/>
</dbReference>
<reference evidence="2 3" key="1">
    <citation type="submission" date="2023-04" db="EMBL/GenBank/DDBJ databases">
        <title>Genome of Basidiobolus ranarum AG-B5.</title>
        <authorList>
            <person name="Stajich J.E."/>
            <person name="Carter-House D."/>
            <person name="Gryganskyi A."/>
        </authorList>
    </citation>
    <scope>NUCLEOTIDE SEQUENCE [LARGE SCALE GENOMIC DNA]</scope>
    <source>
        <strain evidence="2 3">AG-B5</strain>
    </source>
</reference>
<feature type="domain" description="ELMO" evidence="1">
    <location>
        <begin position="96"/>
        <end position="165"/>
    </location>
</feature>
<name>A0ABR2VWM1_9FUNG</name>
<dbReference type="Proteomes" id="UP001479436">
    <property type="component" value="Unassembled WGS sequence"/>
</dbReference>
<evidence type="ECO:0000313" key="2">
    <source>
        <dbReference type="EMBL" id="KAK9708299.1"/>
    </source>
</evidence>
<organism evidence="2 3">
    <name type="scientific">Basidiobolus ranarum</name>
    <dbReference type="NCBI Taxonomy" id="34480"/>
    <lineage>
        <taxon>Eukaryota</taxon>
        <taxon>Fungi</taxon>
        <taxon>Fungi incertae sedis</taxon>
        <taxon>Zoopagomycota</taxon>
        <taxon>Entomophthoromycotina</taxon>
        <taxon>Basidiobolomycetes</taxon>
        <taxon>Basidiobolales</taxon>
        <taxon>Basidiobolaceae</taxon>
        <taxon>Basidiobolus</taxon>
    </lineage>
</organism>
<sequence length="247" mass="29310">MQSSSDGEILKHFPELQCLFIRDLNRKKRSNPFNYPKQGEMLNFIWEAASIPTPYLQIDIWLALIQVYTQAINSFDPDRNAYQEVSKGRLLGFLANRHFEHCCPFAKMCIEVIELLCDYWNINVSYTTAVQPLLLVFDNVHDITVKAFFRMWTEMKATFTDFAKVSVLIRSQIFFTLKDEPQIYLYQFEQSMLEVPYHVVRERQLEELEQEDDFLSKLAVRNLRERLYKESYQFVKEKRISCLLNGA</sequence>
<dbReference type="EMBL" id="JASJQH010007494">
    <property type="protein sequence ID" value="KAK9708299.1"/>
    <property type="molecule type" value="Genomic_DNA"/>
</dbReference>
<comment type="caution">
    <text evidence="2">The sequence shown here is derived from an EMBL/GenBank/DDBJ whole genome shotgun (WGS) entry which is preliminary data.</text>
</comment>
<keyword evidence="3" id="KW-1185">Reference proteome</keyword>
<dbReference type="InterPro" id="IPR006816">
    <property type="entry name" value="ELMO_dom"/>
</dbReference>
<protein>
    <recommendedName>
        <fullName evidence="1">ELMO domain-containing protein</fullName>
    </recommendedName>
</protein>
<proteinExistence type="predicted"/>
<accession>A0ABR2VWM1</accession>
<dbReference type="PANTHER" id="PTHR12771:SF56">
    <property type="entry name" value="CED-12"/>
    <property type="match status" value="1"/>
</dbReference>
<dbReference type="InterPro" id="IPR050868">
    <property type="entry name" value="ELMO_domain-containing"/>
</dbReference>
<evidence type="ECO:0000259" key="1">
    <source>
        <dbReference type="Pfam" id="PF04727"/>
    </source>
</evidence>
<gene>
    <name evidence="2" type="ORF">K7432_009717</name>
</gene>